<evidence type="ECO:0000313" key="2">
    <source>
        <dbReference type="EMBL" id="VDD95895.1"/>
    </source>
</evidence>
<evidence type="ECO:0000313" key="4">
    <source>
        <dbReference type="WBParaSite" id="EVEC_0001133701-mRNA-1"/>
    </source>
</evidence>
<feature type="compositionally biased region" description="Low complexity" evidence="1">
    <location>
        <begin position="20"/>
        <end position="31"/>
    </location>
</feature>
<dbReference type="AlphaFoldDB" id="A0A0N4VKE9"/>
<evidence type="ECO:0000256" key="1">
    <source>
        <dbReference type="SAM" id="MobiDB-lite"/>
    </source>
</evidence>
<dbReference type="OrthoDB" id="5871327at2759"/>
<feature type="region of interest" description="Disordered" evidence="1">
    <location>
        <begin position="130"/>
        <end position="162"/>
    </location>
</feature>
<sequence length="385" mass="40150">MRTSGTSQQYTNGAQYSAPSTGTSSNGYTSGQLSQGQSFVGSQQEASASAIQNGAQSQIALGSSGTGTQNAYDTGMSAAGAQQQSSSSSVPGYLPDYRGDQQTNAQRIQETQELNRPFFQSIGGEPIYSGGVASSSSASQPSASSTGSANAPQTVTSNTYGGYTSGNGYGYGYTNTAYYSPSSSSGTNGYSYAAPSYGIPYSYSNDQTVYNTAGYRGANNLPPVQQYTTTVTPQRTSVVNTQPYYASTLPNYVGGQPYYDSQGQQIGTYGYNPNAPRISSTLASATLTPPTTTTTNGFGSYSGVTAQPLYTSDGTYGTGTPTSTYPYSSTPYATTASPLYTNTGTNGQYGTSGGYETTPFLYTTSYAPYSTTAAYRRRSVPQKQK</sequence>
<reference evidence="2 3" key="2">
    <citation type="submission" date="2018-10" db="EMBL/GenBank/DDBJ databases">
        <authorList>
            <consortium name="Pathogen Informatics"/>
        </authorList>
    </citation>
    <scope>NUCLEOTIDE SEQUENCE [LARGE SCALE GENOMIC DNA]</scope>
</reference>
<dbReference type="Proteomes" id="UP000274131">
    <property type="component" value="Unassembled WGS sequence"/>
</dbReference>
<accession>A0A0N4VKE9</accession>
<feature type="compositionally biased region" description="Low complexity" evidence="1">
    <location>
        <begin position="130"/>
        <end position="149"/>
    </location>
</feature>
<evidence type="ECO:0000313" key="3">
    <source>
        <dbReference type="Proteomes" id="UP000274131"/>
    </source>
</evidence>
<proteinExistence type="predicted"/>
<gene>
    <name evidence="2" type="ORF">EVEC_LOCUS10646</name>
</gene>
<feature type="compositionally biased region" description="Polar residues" evidence="1">
    <location>
        <begin position="32"/>
        <end position="72"/>
    </location>
</feature>
<feature type="compositionally biased region" description="Low complexity" evidence="1">
    <location>
        <begin position="77"/>
        <end position="89"/>
    </location>
</feature>
<feature type="compositionally biased region" description="Polar residues" evidence="1">
    <location>
        <begin position="1"/>
        <end position="19"/>
    </location>
</feature>
<reference evidence="4" key="1">
    <citation type="submission" date="2017-02" db="UniProtKB">
        <authorList>
            <consortium name="WormBaseParasite"/>
        </authorList>
    </citation>
    <scope>IDENTIFICATION</scope>
</reference>
<keyword evidence="3" id="KW-1185">Reference proteome</keyword>
<dbReference type="EMBL" id="UXUI01011041">
    <property type="protein sequence ID" value="VDD95895.1"/>
    <property type="molecule type" value="Genomic_DNA"/>
</dbReference>
<dbReference type="WBParaSite" id="EVEC_0001133701-mRNA-1">
    <property type="protein sequence ID" value="EVEC_0001133701-mRNA-1"/>
    <property type="gene ID" value="EVEC_0001133701"/>
</dbReference>
<protein>
    <submittedName>
        <fullName evidence="4">Protein-tyrosine-phosphatase</fullName>
    </submittedName>
</protein>
<organism evidence="4">
    <name type="scientific">Enterobius vermicularis</name>
    <name type="common">Human pinworm</name>
    <dbReference type="NCBI Taxonomy" id="51028"/>
    <lineage>
        <taxon>Eukaryota</taxon>
        <taxon>Metazoa</taxon>
        <taxon>Ecdysozoa</taxon>
        <taxon>Nematoda</taxon>
        <taxon>Chromadorea</taxon>
        <taxon>Rhabditida</taxon>
        <taxon>Spirurina</taxon>
        <taxon>Oxyuridomorpha</taxon>
        <taxon>Oxyuroidea</taxon>
        <taxon>Oxyuridae</taxon>
        <taxon>Enterobius</taxon>
    </lineage>
</organism>
<dbReference type="STRING" id="51028.A0A0N4VKE9"/>
<feature type="region of interest" description="Disordered" evidence="1">
    <location>
        <begin position="1"/>
        <end position="106"/>
    </location>
</feature>
<name>A0A0N4VKE9_ENTVE</name>